<accession>A0A6C0BE75</accession>
<proteinExistence type="predicted"/>
<dbReference type="EMBL" id="MN739120">
    <property type="protein sequence ID" value="QHS89889.1"/>
    <property type="molecule type" value="Genomic_DNA"/>
</dbReference>
<organism evidence="1">
    <name type="scientific">viral metagenome</name>
    <dbReference type="NCBI Taxonomy" id="1070528"/>
    <lineage>
        <taxon>unclassified sequences</taxon>
        <taxon>metagenomes</taxon>
        <taxon>organismal metagenomes</taxon>
    </lineage>
</organism>
<protein>
    <submittedName>
        <fullName evidence="1">Uncharacterized protein</fullName>
    </submittedName>
</protein>
<name>A0A6C0BE75_9ZZZZ</name>
<reference evidence="1" key="1">
    <citation type="journal article" date="2020" name="Nature">
        <title>Giant virus diversity and host interactions through global metagenomics.</title>
        <authorList>
            <person name="Schulz F."/>
            <person name="Roux S."/>
            <person name="Paez-Espino D."/>
            <person name="Jungbluth S."/>
            <person name="Walsh D.A."/>
            <person name="Denef V.J."/>
            <person name="McMahon K.D."/>
            <person name="Konstantinidis K.T."/>
            <person name="Eloe-Fadrosh E.A."/>
            <person name="Kyrpides N.C."/>
            <person name="Woyke T."/>
        </authorList>
    </citation>
    <scope>NUCLEOTIDE SEQUENCE</scope>
    <source>
        <strain evidence="1">GVMAG-M-3300010160-4</strain>
    </source>
</reference>
<sequence>MLQLEVLKISLNSCKINFLRSKFSTLQKDIR</sequence>
<evidence type="ECO:0000313" key="1">
    <source>
        <dbReference type="EMBL" id="QHS89889.1"/>
    </source>
</evidence>
<dbReference type="AlphaFoldDB" id="A0A6C0BE75"/>